<sequence length="455" mass="52158">MFMLLHFWTTPSICRQNGSFEPIRINPKESTLARTLFAPKAALKKTDPRHYRRPDFEDTHKAAELVLALKWSEKSENFVFFSNSLLFALAVAAYRDSKGESDVHVLCIDAERVRTSAGREEVVFENVASIFTASCHPGIENSDGSLRAYSGVFVATDCIELGRAAWIASYDVLKERGLHALFPRFAPQVDRYGRERKPRLNIVVEDMRAFGFRDMHSLTAGRIDSMMHLASAFRSTNRQRSVFPMHVLAALLAFKKTDPSDVALQCWLRQRCQEVILLDEIGVEQPDEHAALLPETDLQLKMMDTLRNFQLSAASSCAPLSNTEASAERQALATWMQAKYQKRRRERDQNSRKPSRYLHTPPRNRVRRPVERDSRDARAHYRDSHAGSETYQNSSLWRSRPDRVRKMRLASGSSAETAILLEDSSEEDRYSNGRRYGDRPQREQEGTSRKRRRCG</sequence>
<accession>A0A139HB62</accession>
<gene>
    <name evidence="2" type="ORF">AC578_9927</name>
</gene>
<feature type="compositionally biased region" description="Basic and acidic residues" evidence="1">
    <location>
        <begin position="368"/>
        <end position="386"/>
    </location>
</feature>
<feature type="region of interest" description="Disordered" evidence="1">
    <location>
        <begin position="339"/>
        <end position="455"/>
    </location>
</feature>
<evidence type="ECO:0000313" key="3">
    <source>
        <dbReference type="Proteomes" id="UP000070133"/>
    </source>
</evidence>
<reference evidence="2 3" key="1">
    <citation type="submission" date="2015-07" db="EMBL/GenBank/DDBJ databases">
        <title>Comparative genomics of the Sigatoka disease complex on banana suggests a link between parallel evolutionary changes in Pseudocercospora fijiensis and Pseudocercospora eumusae and increased virulence on the banana host.</title>
        <authorList>
            <person name="Chang T.-C."/>
            <person name="Salvucci A."/>
            <person name="Crous P.W."/>
            <person name="Stergiopoulos I."/>
        </authorList>
    </citation>
    <scope>NUCLEOTIDE SEQUENCE [LARGE SCALE GENOMIC DNA]</scope>
    <source>
        <strain evidence="2 3">CBS 114824</strain>
    </source>
</reference>
<dbReference type="Proteomes" id="UP000070133">
    <property type="component" value="Unassembled WGS sequence"/>
</dbReference>
<feature type="compositionally biased region" description="Basic and acidic residues" evidence="1">
    <location>
        <begin position="427"/>
        <end position="448"/>
    </location>
</feature>
<dbReference type="AlphaFoldDB" id="A0A139HB62"/>
<evidence type="ECO:0000313" key="2">
    <source>
        <dbReference type="EMBL" id="KXS99690.1"/>
    </source>
</evidence>
<feature type="compositionally biased region" description="Polar residues" evidence="1">
    <location>
        <begin position="387"/>
        <end position="397"/>
    </location>
</feature>
<keyword evidence="3" id="KW-1185">Reference proteome</keyword>
<dbReference type="EMBL" id="LFZN01000088">
    <property type="protein sequence ID" value="KXS99690.1"/>
    <property type="molecule type" value="Genomic_DNA"/>
</dbReference>
<evidence type="ECO:0000256" key="1">
    <source>
        <dbReference type="SAM" id="MobiDB-lite"/>
    </source>
</evidence>
<proteinExistence type="predicted"/>
<organism evidence="2 3">
    <name type="scientific">Pseudocercospora eumusae</name>
    <dbReference type="NCBI Taxonomy" id="321146"/>
    <lineage>
        <taxon>Eukaryota</taxon>
        <taxon>Fungi</taxon>
        <taxon>Dikarya</taxon>
        <taxon>Ascomycota</taxon>
        <taxon>Pezizomycotina</taxon>
        <taxon>Dothideomycetes</taxon>
        <taxon>Dothideomycetidae</taxon>
        <taxon>Mycosphaerellales</taxon>
        <taxon>Mycosphaerellaceae</taxon>
        <taxon>Pseudocercospora</taxon>
    </lineage>
</organism>
<comment type="caution">
    <text evidence="2">The sequence shown here is derived from an EMBL/GenBank/DDBJ whole genome shotgun (WGS) entry which is preliminary data.</text>
</comment>
<name>A0A139HB62_9PEZI</name>
<dbReference type="OrthoDB" id="3649817at2759"/>
<protein>
    <submittedName>
        <fullName evidence="2">Uncharacterized protein</fullName>
    </submittedName>
</protein>